<gene>
    <name evidence="1" type="ORF">Lalb_Chr11g0066131</name>
</gene>
<evidence type="ECO:0000313" key="1">
    <source>
        <dbReference type="EMBL" id="KAE9603944.1"/>
    </source>
</evidence>
<dbReference type="Proteomes" id="UP000447434">
    <property type="component" value="Chromosome 11"/>
</dbReference>
<organism evidence="1 2">
    <name type="scientific">Lupinus albus</name>
    <name type="common">White lupine</name>
    <name type="synonym">Lupinus termis</name>
    <dbReference type="NCBI Taxonomy" id="3870"/>
    <lineage>
        <taxon>Eukaryota</taxon>
        <taxon>Viridiplantae</taxon>
        <taxon>Streptophyta</taxon>
        <taxon>Embryophyta</taxon>
        <taxon>Tracheophyta</taxon>
        <taxon>Spermatophyta</taxon>
        <taxon>Magnoliopsida</taxon>
        <taxon>eudicotyledons</taxon>
        <taxon>Gunneridae</taxon>
        <taxon>Pentapetalae</taxon>
        <taxon>rosids</taxon>
        <taxon>fabids</taxon>
        <taxon>Fabales</taxon>
        <taxon>Fabaceae</taxon>
        <taxon>Papilionoideae</taxon>
        <taxon>50 kb inversion clade</taxon>
        <taxon>genistoids sensu lato</taxon>
        <taxon>core genistoids</taxon>
        <taxon>Genisteae</taxon>
        <taxon>Lupinus</taxon>
    </lineage>
</organism>
<sequence length="62" mass="6562">MCLDRACIIGLDASALTLKLSHHKTGFLGIGSFSSPKSDLIQATSAARYIPPVSLCTSIVRK</sequence>
<accession>A0A6A4PRQ6</accession>
<comment type="caution">
    <text evidence="1">The sequence shown here is derived from an EMBL/GenBank/DDBJ whole genome shotgun (WGS) entry which is preliminary data.</text>
</comment>
<name>A0A6A4PRQ6_LUPAL</name>
<dbReference type="AlphaFoldDB" id="A0A6A4PRQ6"/>
<protein>
    <submittedName>
        <fullName evidence="1">Uncharacterized protein</fullName>
    </submittedName>
</protein>
<keyword evidence="2" id="KW-1185">Reference proteome</keyword>
<reference evidence="2" key="1">
    <citation type="journal article" date="2020" name="Nat. Commun.">
        <title>Genome sequence of the cluster root forming white lupin.</title>
        <authorList>
            <person name="Hufnagel B."/>
            <person name="Marques A."/>
            <person name="Soriano A."/>
            <person name="Marques L."/>
            <person name="Divol F."/>
            <person name="Doumas P."/>
            <person name="Sallet E."/>
            <person name="Mancinotti D."/>
            <person name="Carrere S."/>
            <person name="Marande W."/>
            <person name="Arribat S."/>
            <person name="Keller J."/>
            <person name="Huneau C."/>
            <person name="Blein T."/>
            <person name="Aime D."/>
            <person name="Laguerre M."/>
            <person name="Taylor J."/>
            <person name="Schubert V."/>
            <person name="Nelson M."/>
            <person name="Geu-Flores F."/>
            <person name="Crespi M."/>
            <person name="Gallardo-Guerrero K."/>
            <person name="Delaux P.-M."/>
            <person name="Salse J."/>
            <person name="Berges H."/>
            <person name="Guyot R."/>
            <person name="Gouzy J."/>
            <person name="Peret B."/>
        </authorList>
    </citation>
    <scope>NUCLEOTIDE SEQUENCE [LARGE SCALE GENOMIC DNA]</scope>
    <source>
        <strain evidence="2">cv. Amiga</strain>
    </source>
</reference>
<proteinExistence type="predicted"/>
<evidence type="ECO:0000313" key="2">
    <source>
        <dbReference type="Proteomes" id="UP000447434"/>
    </source>
</evidence>
<dbReference type="EMBL" id="WOCE01000011">
    <property type="protein sequence ID" value="KAE9603944.1"/>
    <property type="molecule type" value="Genomic_DNA"/>
</dbReference>